<dbReference type="Proteomes" id="UP001500979">
    <property type="component" value="Unassembled WGS sequence"/>
</dbReference>
<dbReference type="RefSeq" id="WP_344682747.1">
    <property type="nucleotide sequence ID" value="NZ_BAAAUX010000019.1"/>
</dbReference>
<comment type="caution">
    <text evidence="1">The sequence shown here is derived from an EMBL/GenBank/DDBJ whole genome shotgun (WGS) entry which is preliminary data.</text>
</comment>
<protein>
    <submittedName>
        <fullName evidence="1">Uncharacterized protein</fullName>
    </submittedName>
</protein>
<evidence type="ECO:0000313" key="2">
    <source>
        <dbReference type="Proteomes" id="UP001500979"/>
    </source>
</evidence>
<reference evidence="1 2" key="1">
    <citation type="journal article" date="2019" name="Int. J. Syst. Evol. Microbiol.">
        <title>The Global Catalogue of Microorganisms (GCM) 10K type strain sequencing project: providing services to taxonomists for standard genome sequencing and annotation.</title>
        <authorList>
            <consortium name="The Broad Institute Genomics Platform"/>
            <consortium name="The Broad Institute Genome Sequencing Center for Infectious Disease"/>
            <person name="Wu L."/>
            <person name="Ma J."/>
        </authorList>
    </citation>
    <scope>NUCLEOTIDE SEQUENCE [LARGE SCALE GENOMIC DNA]</scope>
    <source>
        <strain evidence="1 2">JCM 9383</strain>
    </source>
</reference>
<dbReference type="EMBL" id="BAAAUX010000019">
    <property type="protein sequence ID" value="GAA2804620.1"/>
    <property type="molecule type" value="Genomic_DNA"/>
</dbReference>
<name>A0ABN3VHE0_9PSEU</name>
<sequence>MIPGAVPATGTRVRLRPSRRADIVDLALAGKVAEVDAVEHGADGRVYVVVSLLGDTAADLGPMSQIGHRFFFAPEELEPLSEGAGRRVLLAAVGDTSAPHERGVREVVRILRGRCLPPGVRVADFGIRRRDLLRTLADFDVGVLLCGHPVGAAPPIGLAHWAAELPSEAPGCSRVTAIGCGNSAESGEVREAVRNIMSIVDSALREETDG</sequence>
<gene>
    <name evidence="1" type="ORF">GCM10010470_44750</name>
</gene>
<accession>A0ABN3VHE0</accession>
<evidence type="ECO:0000313" key="1">
    <source>
        <dbReference type="EMBL" id="GAA2804620.1"/>
    </source>
</evidence>
<keyword evidence="2" id="KW-1185">Reference proteome</keyword>
<proteinExistence type="predicted"/>
<organism evidence="1 2">
    <name type="scientific">Saccharopolyspora taberi</name>
    <dbReference type="NCBI Taxonomy" id="60895"/>
    <lineage>
        <taxon>Bacteria</taxon>
        <taxon>Bacillati</taxon>
        <taxon>Actinomycetota</taxon>
        <taxon>Actinomycetes</taxon>
        <taxon>Pseudonocardiales</taxon>
        <taxon>Pseudonocardiaceae</taxon>
        <taxon>Saccharopolyspora</taxon>
    </lineage>
</organism>